<protein>
    <submittedName>
        <fullName evidence="9">Membrane protein</fullName>
    </submittedName>
</protein>
<dbReference type="Proteomes" id="UP000072363">
    <property type="component" value="Unassembled WGS sequence"/>
</dbReference>
<feature type="transmembrane region" description="Helical" evidence="8">
    <location>
        <begin position="242"/>
        <end position="262"/>
    </location>
</feature>
<name>A0A139PZU6_STROR</name>
<feature type="transmembrane region" description="Helical" evidence="8">
    <location>
        <begin position="283"/>
        <end position="302"/>
    </location>
</feature>
<keyword evidence="7 8" id="KW-0472">Membrane</keyword>
<dbReference type="GO" id="GO:0055085">
    <property type="term" value="P:transmembrane transport"/>
    <property type="evidence" value="ECO:0007669"/>
    <property type="project" value="TreeGrafter"/>
</dbReference>
<dbReference type="GO" id="GO:0005886">
    <property type="term" value="C:plasma membrane"/>
    <property type="evidence" value="ECO:0007669"/>
    <property type="project" value="UniProtKB-SubCell"/>
</dbReference>
<keyword evidence="3" id="KW-0813">Transport</keyword>
<evidence type="ECO:0000256" key="8">
    <source>
        <dbReference type="SAM" id="Phobius"/>
    </source>
</evidence>
<dbReference type="PATRIC" id="fig|1303.82.peg.614"/>
<feature type="transmembrane region" description="Helical" evidence="8">
    <location>
        <begin position="314"/>
        <end position="343"/>
    </location>
</feature>
<proteinExistence type="inferred from homology"/>
<gene>
    <name evidence="9" type="ORF">SORDD27_00576</name>
</gene>
<dbReference type="PANTHER" id="PTHR21716:SF53">
    <property type="entry name" value="PERMEASE PERM-RELATED"/>
    <property type="match status" value="1"/>
</dbReference>
<feature type="transmembrane region" description="Helical" evidence="8">
    <location>
        <begin position="7"/>
        <end position="24"/>
    </location>
</feature>
<dbReference type="AlphaFoldDB" id="A0A139PZU6"/>
<evidence type="ECO:0000256" key="5">
    <source>
        <dbReference type="ARBA" id="ARBA00022692"/>
    </source>
</evidence>
<comment type="similarity">
    <text evidence="2">Belongs to the autoinducer-2 exporter (AI-2E) (TC 2.A.86) family.</text>
</comment>
<feature type="transmembrane region" description="Helical" evidence="8">
    <location>
        <begin position="161"/>
        <end position="184"/>
    </location>
</feature>
<evidence type="ECO:0000256" key="6">
    <source>
        <dbReference type="ARBA" id="ARBA00022989"/>
    </source>
</evidence>
<organism evidence="9 10">
    <name type="scientific">Streptococcus oralis</name>
    <dbReference type="NCBI Taxonomy" id="1303"/>
    <lineage>
        <taxon>Bacteria</taxon>
        <taxon>Bacillati</taxon>
        <taxon>Bacillota</taxon>
        <taxon>Bacilli</taxon>
        <taxon>Lactobacillales</taxon>
        <taxon>Streptococcaceae</taxon>
        <taxon>Streptococcus</taxon>
    </lineage>
</organism>
<evidence type="ECO:0000256" key="3">
    <source>
        <dbReference type="ARBA" id="ARBA00022448"/>
    </source>
</evidence>
<evidence type="ECO:0000256" key="7">
    <source>
        <dbReference type="ARBA" id="ARBA00023136"/>
    </source>
</evidence>
<comment type="caution">
    <text evidence="9">The sequence shown here is derived from an EMBL/GenBank/DDBJ whole genome shotgun (WGS) entry which is preliminary data.</text>
</comment>
<dbReference type="Pfam" id="PF01594">
    <property type="entry name" value="AI-2E_transport"/>
    <property type="match status" value="1"/>
</dbReference>
<keyword evidence="5 8" id="KW-0812">Transmembrane</keyword>
<evidence type="ECO:0000313" key="10">
    <source>
        <dbReference type="Proteomes" id="UP000072363"/>
    </source>
</evidence>
<sequence length="373" mass="41758">MFRRNKLFFWTAEILLLTLIFYLWREMGAIITPFVTVVNTIMIPFLLGGFFYYITNPVVTFLEKRCKINRLIGVLITLCALIGAIVVGVVYLLPILINQLTSLIISSQNIYSRLQDLIIDLSMNPVFQNIDIQQTIQQLNLSYVDILQNILNSVSNSLGSVLSALFSTVLILIMTPVFLIYFLLDGHKLLPMLERTILKHDKLNLSSLLTNLNTTIARYISGIAIDAVIIGCLAYIGYSVIGLKYALVFAIFSGIANLIPYVGPSIGLIPMVIANVFTDPHRMLIAVAYMLIIQQIDGNVLYPRIVGGVMKVHPITILVLLLLSSNIYGVIGMVVAVPTYSIFKEITKFLAKLYENHKEAHKEAKELEKTESN</sequence>
<evidence type="ECO:0000313" key="9">
    <source>
        <dbReference type="EMBL" id="KXT95492.1"/>
    </source>
</evidence>
<feature type="transmembrane region" description="Helical" evidence="8">
    <location>
        <begin position="74"/>
        <end position="97"/>
    </location>
</feature>
<dbReference type="PANTHER" id="PTHR21716">
    <property type="entry name" value="TRANSMEMBRANE PROTEIN"/>
    <property type="match status" value="1"/>
</dbReference>
<accession>A0A139PZU6</accession>
<keyword evidence="4" id="KW-1003">Cell membrane</keyword>
<comment type="subcellular location">
    <subcellularLocation>
        <location evidence="1">Cell membrane</location>
        <topology evidence="1">Multi-pass membrane protein</topology>
    </subcellularLocation>
</comment>
<evidence type="ECO:0000256" key="4">
    <source>
        <dbReference type="ARBA" id="ARBA00022475"/>
    </source>
</evidence>
<evidence type="ECO:0000256" key="2">
    <source>
        <dbReference type="ARBA" id="ARBA00009773"/>
    </source>
</evidence>
<keyword evidence="6 8" id="KW-1133">Transmembrane helix</keyword>
<reference evidence="9 10" key="1">
    <citation type="submission" date="2016-01" db="EMBL/GenBank/DDBJ databases">
        <title>Highly variable Streptococcus oralis are common among viridans streptococci isolated from primates.</title>
        <authorList>
            <person name="Denapaite D."/>
            <person name="Rieger M."/>
            <person name="Koendgen S."/>
            <person name="Brueckner R."/>
            <person name="Ochigava I."/>
            <person name="Kappeler P."/>
            <person name="Maetz-Rensing K."/>
            <person name="Leendertz F."/>
            <person name="Hakenbeck R."/>
        </authorList>
    </citation>
    <scope>NUCLEOTIDE SEQUENCE [LARGE SCALE GENOMIC DNA]</scope>
    <source>
        <strain evidence="9 10">DD27</strain>
    </source>
</reference>
<dbReference type="InterPro" id="IPR002549">
    <property type="entry name" value="AI-2E-like"/>
</dbReference>
<evidence type="ECO:0000256" key="1">
    <source>
        <dbReference type="ARBA" id="ARBA00004651"/>
    </source>
</evidence>
<dbReference type="RefSeq" id="WP_061427216.1">
    <property type="nucleotide sequence ID" value="NZ_KQ970235.1"/>
</dbReference>
<dbReference type="EMBL" id="LQNZ01000052">
    <property type="protein sequence ID" value="KXT95492.1"/>
    <property type="molecule type" value="Genomic_DNA"/>
</dbReference>
<feature type="transmembrane region" description="Helical" evidence="8">
    <location>
        <begin position="30"/>
        <end position="54"/>
    </location>
</feature>
<feature type="transmembrane region" description="Helical" evidence="8">
    <location>
        <begin position="216"/>
        <end position="236"/>
    </location>
</feature>